<organism evidence="1 2">
    <name type="scientific">Paspalum vaginatum</name>
    <name type="common">seashore paspalum</name>
    <dbReference type="NCBI Taxonomy" id="158149"/>
    <lineage>
        <taxon>Eukaryota</taxon>
        <taxon>Viridiplantae</taxon>
        <taxon>Streptophyta</taxon>
        <taxon>Embryophyta</taxon>
        <taxon>Tracheophyta</taxon>
        <taxon>Spermatophyta</taxon>
        <taxon>Magnoliopsida</taxon>
        <taxon>Liliopsida</taxon>
        <taxon>Poales</taxon>
        <taxon>Poaceae</taxon>
        <taxon>PACMAD clade</taxon>
        <taxon>Panicoideae</taxon>
        <taxon>Andropogonodae</taxon>
        <taxon>Paspaleae</taxon>
        <taxon>Paspalinae</taxon>
        <taxon>Paspalum</taxon>
    </lineage>
</organism>
<sequence>MPLLPDRRRVPAPPGLPLRSPASFLLPVDAATFPSPRHSHRRRCTGRRPRLTTPCLLGLRRNCDLRPGLRSRPPPSGEKETPRRLLLREVFLREASLTSGFRSRTAWWRELLQVECPSAEACRSINKALQIEESSGSPRLLLFNTQLRRESRPPRSPES</sequence>
<comment type="caution">
    <text evidence="1">The sequence shown here is derived from an EMBL/GenBank/DDBJ whole genome shotgun (WGS) entry which is preliminary data.</text>
</comment>
<dbReference type="EMBL" id="MU629466">
    <property type="protein sequence ID" value="KAJ1256836.1"/>
    <property type="molecule type" value="Genomic_DNA"/>
</dbReference>
<gene>
    <name evidence="1" type="ORF">BS78_K291100</name>
</gene>
<evidence type="ECO:0000313" key="1">
    <source>
        <dbReference type="EMBL" id="KAJ1256836.1"/>
    </source>
</evidence>
<dbReference type="Proteomes" id="UP001164776">
    <property type="component" value="Unassembled WGS sequence"/>
</dbReference>
<accession>A0A9W7XD99</accession>
<proteinExistence type="predicted"/>
<dbReference type="AlphaFoldDB" id="A0A9W7XD99"/>
<evidence type="ECO:0000313" key="2">
    <source>
        <dbReference type="Proteomes" id="UP001164776"/>
    </source>
</evidence>
<reference evidence="1 2" key="1">
    <citation type="submission" date="2022-10" db="EMBL/GenBank/DDBJ databases">
        <title>WGS assembly of Paspalum vaginatum 540-79.</title>
        <authorList>
            <person name="Sun G."/>
            <person name="Wase N."/>
            <person name="Shu S."/>
            <person name="Jenkins J."/>
            <person name="Zhou B."/>
            <person name="Torres-Rodriguez J."/>
            <person name="Chen C."/>
            <person name="Sandor L."/>
            <person name="Plott C."/>
            <person name="Yoshinga Y."/>
            <person name="Daum C."/>
            <person name="Qi P."/>
            <person name="Barry K."/>
            <person name="Lipzen A."/>
            <person name="Berry L."/>
            <person name="Pedersen C."/>
            <person name="Gottilla T."/>
            <person name="Foltz A."/>
            <person name="Yu H."/>
            <person name="O'Malley R."/>
            <person name="Zhang C."/>
            <person name="Devos K."/>
            <person name="Sigmon B."/>
            <person name="Yu B."/>
            <person name="Obata T."/>
            <person name="Schmutz J."/>
            <person name="Schnable J."/>
        </authorList>
    </citation>
    <scope>NUCLEOTIDE SEQUENCE [LARGE SCALE GENOMIC DNA]</scope>
    <source>
        <strain evidence="2">cv. 540-79</strain>
    </source>
</reference>
<keyword evidence="2" id="KW-1185">Reference proteome</keyword>
<protein>
    <submittedName>
        <fullName evidence="1">Uncharacterized protein</fullName>
    </submittedName>
</protein>
<name>A0A9W7XD99_9POAL</name>